<organism evidence="1">
    <name type="scientific">Vibrio tasmaniensis</name>
    <dbReference type="NCBI Taxonomy" id="212663"/>
    <lineage>
        <taxon>Bacteria</taxon>
        <taxon>Pseudomonadati</taxon>
        <taxon>Pseudomonadota</taxon>
        <taxon>Gammaproteobacteria</taxon>
        <taxon>Vibrionales</taxon>
        <taxon>Vibrionaceae</taxon>
        <taxon>Vibrio</taxon>
    </lineage>
</organism>
<name>A0A0H4A2Z6_9VIBR</name>
<protein>
    <submittedName>
        <fullName evidence="1">Uncharacterized protein</fullName>
    </submittedName>
</protein>
<proteinExistence type="predicted"/>
<evidence type="ECO:0000313" key="1">
    <source>
        <dbReference type="EMBL" id="AKN40176.1"/>
    </source>
</evidence>
<sequence length="118" mass="13344">MGSRMIDLDSFEEIKDEFISCVEDGLTINDIADGFGFDRQDFSDFVESNSDALAAYRKGKFTFKRDLMKTAKTKGTVKAIQELIGDDSSKLSVEFKRGDMRTPDEIIITNTESHEKSR</sequence>
<accession>A0A0H4A2Z6</accession>
<dbReference type="AlphaFoldDB" id="A0A0H4A2Z6"/>
<dbReference type="EMBL" id="KP795683">
    <property type="protein sequence ID" value="AKN40176.1"/>
    <property type="molecule type" value="Genomic_DNA"/>
</dbReference>
<reference evidence="1" key="1">
    <citation type="journal article" date="2015" name="MBio">
        <title>Eco-Evolutionary Dynamics of Episomes among Ecologically Cohesive Bacterial Populations.</title>
        <authorList>
            <person name="Xue H."/>
            <person name="Cordero O.X."/>
            <person name="Camas F.M."/>
            <person name="Trimble W."/>
            <person name="Meyer F."/>
            <person name="Guglielmini J."/>
            <person name="Rocha E.P."/>
            <person name="Polz M.F."/>
        </authorList>
    </citation>
    <scope>NUCLEOTIDE SEQUENCE</scope>
    <source>
        <strain evidence="1">FF_112</strain>
    </source>
</reference>